<keyword evidence="3" id="KW-1185">Reference proteome</keyword>
<feature type="transmembrane region" description="Helical" evidence="1">
    <location>
        <begin position="135"/>
        <end position="161"/>
    </location>
</feature>
<feature type="transmembrane region" description="Helical" evidence="1">
    <location>
        <begin position="167"/>
        <end position="184"/>
    </location>
</feature>
<gene>
    <name evidence="2" type="ORF">HQ393_01400</name>
</gene>
<dbReference type="AlphaFoldDB" id="A0A7H9BF07"/>
<feature type="transmembrane region" description="Helical" evidence="1">
    <location>
        <begin position="83"/>
        <end position="100"/>
    </location>
</feature>
<evidence type="ECO:0008006" key="4">
    <source>
        <dbReference type="Google" id="ProtNLM"/>
    </source>
</evidence>
<feature type="transmembrane region" description="Helical" evidence="1">
    <location>
        <begin position="205"/>
        <end position="225"/>
    </location>
</feature>
<accession>A0A7H9BF07</accession>
<feature type="transmembrane region" description="Helical" evidence="1">
    <location>
        <begin position="315"/>
        <end position="337"/>
    </location>
</feature>
<sequence>MMAEVLIFFEKLKNNSFLKVASGDLLSKVFMVAVQFFIINKLSVAQYSNFSVILASIMLGYQVSCAPIERIYITQFSRYENKILLLGFLFSGVSAFFSVAWLWGSITANECFVIFFAICTLSYQQLLRIKAQQKMFFFLFSFSEVIKNCIWLALVFLLVSFGFDEPVVLIAALIVATLPSILCFKEVGENKVVWNLSGVVDDFLNVKYILLYSLIGSIIPYLPLIMSKSDYSSTVVATYGVAMRYQAILSMGAYAFNVVFVAKLASMDLEQRKSAIKKIYAFSPLLLIAYFTISSGVYLISPVVDGARYLYAQNVFLLLSVIPLVSVVGSVYINFLLLANLTRLVFYCFFVGFFVNFASYFLIKNIGGLYSPALASVCAYSTITLLIVICYYFSNKTRREN</sequence>
<proteinExistence type="predicted"/>
<evidence type="ECO:0000313" key="3">
    <source>
        <dbReference type="Proteomes" id="UP000509597"/>
    </source>
</evidence>
<keyword evidence="1" id="KW-1133">Transmembrane helix</keyword>
<protein>
    <recommendedName>
        <fullName evidence="4">Oligosaccharide flippase family protein</fullName>
    </recommendedName>
</protein>
<feature type="transmembrane region" description="Helical" evidence="1">
    <location>
        <begin position="106"/>
        <end position="123"/>
    </location>
</feature>
<feature type="transmembrane region" description="Helical" evidence="1">
    <location>
        <begin position="20"/>
        <end position="38"/>
    </location>
</feature>
<feature type="transmembrane region" description="Helical" evidence="1">
    <location>
        <begin position="245"/>
        <end position="267"/>
    </location>
</feature>
<feature type="transmembrane region" description="Helical" evidence="1">
    <location>
        <begin position="44"/>
        <end position="63"/>
    </location>
</feature>
<organism evidence="2 3">
    <name type="scientific">Chitinibacter bivalviorum</name>
    <dbReference type="NCBI Taxonomy" id="2739434"/>
    <lineage>
        <taxon>Bacteria</taxon>
        <taxon>Pseudomonadati</taxon>
        <taxon>Pseudomonadota</taxon>
        <taxon>Betaproteobacteria</taxon>
        <taxon>Neisseriales</taxon>
        <taxon>Chitinibacteraceae</taxon>
        <taxon>Chitinibacter</taxon>
    </lineage>
</organism>
<reference evidence="2 3" key="1">
    <citation type="submission" date="2020-07" db="EMBL/GenBank/DDBJ databases">
        <title>Complete genome sequence of Chitinibacter sp. 2T18.</title>
        <authorList>
            <person name="Bae J.-W."/>
            <person name="Choi J.-W."/>
        </authorList>
    </citation>
    <scope>NUCLEOTIDE SEQUENCE [LARGE SCALE GENOMIC DNA]</scope>
    <source>
        <strain evidence="2 3">2T18</strain>
    </source>
</reference>
<feature type="transmembrane region" description="Helical" evidence="1">
    <location>
        <begin position="279"/>
        <end position="300"/>
    </location>
</feature>
<name>A0A7H9BF07_9NEIS</name>
<feature type="transmembrane region" description="Helical" evidence="1">
    <location>
        <begin position="344"/>
        <end position="363"/>
    </location>
</feature>
<feature type="transmembrane region" description="Helical" evidence="1">
    <location>
        <begin position="369"/>
        <end position="393"/>
    </location>
</feature>
<dbReference type="RefSeq" id="WP_179357088.1">
    <property type="nucleotide sequence ID" value="NZ_CP058627.1"/>
</dbReference>
<keyword evidence="1" id="KW-0812">Transmembrane</keyword>
<keyword evidence="1" id="KW-0472">Membrane</keyword>
<evidence type="ECO:0000256" key="1">
    <source>
        <dbReference type="SAM" id="Phobius"/>
    </source>
</evidence>
<evidence type="ECO:0000313" key="2">
    <source>
        <dbReference type="EMBL" id="QLG87002.1"/>
    </source>
</evidence>
<dbReference type="EMBL" id="CP058627">
    <property type="protein sequence ID" value="QLG87002.1"/>
    <property type="molecule type" value="Genomic_DNA"/>
</dbReference>
<dbReference type="KEGG" id="chiz:HQ393_01400"/>
<dbReference type="Proteomes" id="UP000509597">
    <property type="component" value="Chromosome"/>
</dbReference>